<keyword evidence="4 6" id="KW-0233">DNA recombination</keyword>
<accession>A0A538TK07</accession>
<dbReference type="GO" id="GO:0048476">
    <property type="term" value="C:Holliday junction resolvase complex"/>
    <property type="evidence" value="ECO:0007669"/>
    <property type="project" value="UniProtKB-UniRule"/>
</dbReference>
<proteinExistence type="inferred from homology"/>
<comment type="subcellular location">
    <subcellularLocation>
        <location evidence="6">Cytoplasm</location>
    </subcellularLocation>
</comment>
<dbReference type="InterPro" id="IPR011114">
    <property type="entry name" value="RuvA_C"/>
</dbReference>
<comment type="domain">
    <text evidence="6">Has three domains with a flexible linker between the domains II and III and assumes an 'L' shape. Domain III is highly mobile and contacts RuvB.</text>
</comment>
<feature type="region of interest" description="Domain I" evidence="6">
    <location>
        <begin position="1"/>
        <end position="64"/>
    </location>
</feature>
<dbReference type="Pfam" id="PF01330">
    <property type="entry name" value="RuvA_N"/>
    <property type="match status" value="1"/>
</dbReference>
<keyword evidence="3 6" id="KW-0238">DNA-binding</keyword>
<evidence type="ECO:0000256" key="5">
    <source>
        <dbReference type="ARBA" id="ARBA00023204"/>
    </source>
</evidence>
<evidence type="ECO:0000313" key="8">
    <source>
        <dbReference type="EMBL" id="TMQ63955.1"/>
    </source>
</evidence>
<dbReference type="GO" id="GO:0006310">
    <property type="term" value="P:DNA recombination"/>
    <property type="evidence" value="ECO:0007669"/>
    <property type="project" value="UniProtKB-UniRule"/>
</dbReference>
<evidence type="ECO:0000256" key="1">
    <source>
        <dbReference type="ARBA" id="ARBA00022490"/>
    </source>
</evidence>
<dbReference type="NCBIfam" id="TIGR00084">
    <property type="entry name" value="ruvA"/>
    <property type="match status" value="1"/>
</dbReference>
<dbReference type="Proteomes" id="UP000316609">
    <property type="component" value="Unassembled WGS sequence"/>
</dbReference>
<dbReference type="GO" id="GO:0009379">
    <property type="term" value="C:Holliday junction helicase complex"/>
    <property type="evidence" value="ECO:0007669"/>
    <property type="project" value="InterPro"/>
</dbReference>
<feature type="region of interest" description="Domain III" evidence="6">
    <location>
        <begin position="151"/>
        <end position="207"/>
    </location>
</feature>
<dbReference type="Gene3D" id="1.10.150.20">
    <property type="entry name" value="5' to 3' exonuclease, C-terminal subdomain"/>
    <property type="match status" value="1"/>
</dbReference>
<organism evidence="8 9">
    <name type="scientific">Eiseniibacteriota bacterium</name>
    <dbReference type="NCBI Taxonomy" id="2212470"/>
    <lineage>
        <taxon>Bacteria</taxon>
        <taxon>Candidatus Eiseniibacteriota</taxon>
    </lineage>
</organism>
<evidence type="ECO:0000256" key="4">
    <source>
        <dbReference type="ARBA" id="ARBA00023172"/>
    </source>
</evidence>
<dbReference type="InterPro" id="IPR003583">
    <property type="entry name" value="Hlx-hairpin-Hlx_DNA-bd_motif"/>
</dbReference>
<keyword evidence="2 6" id="KW-0227">DNA damage</keyword>
<reference evidence="8 9" key="1">
    <citation type="journal article" date="2019" name="Nat. Microbiol.">
        <title>Mediterranean grassland soil C-N compound turnover is dependent on rainfall and depth, and is mediated by genomically divergent microorganisms.</title>
        <authorList>
            <person name="Diamond S."/>
            <person name="Andeer P.F."/>
            <person name="Li Z."/>
            <person name="Crits-Christoph A."/>
            <person name="Burstein D."/>
            <person name="Anantharaman K."/>
            <person name="Lane K.R."/>
            <person name="Thomas B.C."/>
            <person name="Pan C."/>
            <person name="Northen T.R."/>
            <person name="Banfield J.F."/>
        </authorList>
    </citation>
    <scope>NUCLEOTIDE SEQUENCE [LARGE SCALE GENOMIC DNA]</scope>
    <source>
        <strain evidence="8">WS_8</strain>
    </source>
</reference>
<name>A0A538TK07_UNCEI</name>
<dbReference type="CDD" id="cd14332">
    <property type="entry name" value="UBA_RuvA_C"/>
    <property type="match status" value="1"/>
</dbReference>
<keyword evidence="5 6" id="KW-0234">DNA repair</keyword>
<evidence type="ECO:0000259" key="7">
    <source>
        <dbReference type="SMART" id="SM00278"/>
    </source>
</evidence>
<gene>
    <name evidence="6 8" type="primary">ruvA</name>
    <name evidence="8" type="ORF">E6K78_10075</name>
</gene>
<comment type="caution">
    <text evidence="6">Lacks conserved residue(s) required for the propagation of feature annotation.</text>
</comment>
<dbReference type="AlphaFoldDB" id="A0A538TK07"/>
<dbReference type="SUPFAM" id="SSF47781">
    <property type="entry name" value="RuvA domain 2-like"/>
    <property type="match status" value="1"/>
</dbReference>
<evidence type="ECO:0000256" key="6">
    <source>
        <dbReference type="HAMAP-Rule" id="MF_00031"/>
    </source>
</evidence>
<dbReference type="SUPFAM" id="SSF46929">
    <property type="entry name" value="DNA helicase RuvA subunit, C-terminal domain"/>
    <property type="match status" value="1"/>
</dbReference>
<dbReference type="GO" id="GO:0006281">
    <property type="term" value="P:DNA repair"/>
    <property type="evidence" value="ECO:0007669"/>
    <property type="project" value="UniProtKB-UniRule"/>
</dbReference>
<sequence length="207" mass="21894">MIAWLRGTLGEKDAAHCVVEAGGVGYRVSVSCHTARALPDVGDPVFVYTQQVVREDAIQLFGFSDLEERRLFELLITVSGVGPKVALAVLSGLPPFALAKAIRDENLAALVGISGVGRKTAERLIVELRDKLDVMAVASGAAPAGGGVLPRSERFEDAVAALVRLGYSRPQATDAVRKVTDGEEDPSLEHLVRRALARLGKTAAGAR</sequence>
<dbReference type="HAMAP" id="MF_00031">
    <property type="entry name" value="DNA_HJ_migration_RuvA"/>
    <property type="match status" value="1"/>
</dbReference>
<comment type="function">
    <text evidence="6">The RuvA-RuvB-RuvC complex processes Holliday junction (HJ) DNA during genetic recombination and DNA repair, while the RuvA-RuvB complex plays an important role in the rescue of blocked DNA replication forks via replication fork reversal (RFR). RuvA specifically binds to HJ cruciform DNA, conferring on it an open structure. The RuvB hexamer acts as an ATP-dependent pump, pulling dsDNA into and through the RuvAB complex. HJ branch migration allows RuvC to scan DNA until it finds its consensus sequence, where it cleaves and resolves the cruciform DNA.</text>
</comment>
<evidence type="ECO:0000313" key="9">
    <source>
        <dbReference type="Proteomes" id="UP000316609"/>
    </source>
</evidence>
<dbReference type="InterPro" id="IPR036267">
    <property type="entry name" value="RuvA_C_sf"/>
</dbReference>
<comment type="similarity">
    <text evidence="6">Belongs to the RuvA family.</text>
</comment>
<dbReference type="EMBL" id="VBOY01000098">
    <property type="protein sequence ID" value="TMQ63955.1"/>
    <property type="molecule type" value="Genomic_DNA"/>
</dbReference>
<dbReference type="Gene3D" id="2.40.50.140">
    <property type="entry name" value="Nucleic acid-binding proteins"/>
    <property type="match status" value="1"/>
</dbReference>
<dbReference type="GO" id="GO:0000400">
    <property type="term" value="F:four-way junction DNA binding"/>
    <property type="evidence" value="ECO:0007669"/>
    <property type="project" value="UniProtKB-UniRule"/>
</dbReference>
<comment type="subunit">
    <text evidence="6">Homotetramer. Forms an RuvA(8)-RuvB(12)-Holliday junction (HJ) complex. HJ DNA is sandwiched between 2 RuvA tetramers; dsDNA enters through RuvA and exits via RuvB. An RuvB hexamer assembles on each DNA strand where it exits the tetramer. Each RuvB hexamer is contacted by two RuvA subunits (via domain III) on 2 adjacent RuvB subunits; this complex drives branch migration. In the full resolvosome a probable DNA-RuvA(4)-RuvB(12)-RuvC(2) complex forms which resolves the HJ.</text>
</comment>
<dbReference type="Pfam" id="PF14520">
    <property type="entry name" value="HHH_5"/>
    <property type="match status" value="1"/>
</dbReference>
<comment type="caution">
    <text evidence="8">The sequence shown here is derived from an EMBL/GenBank/DDBJ whole genome shotgun (WGS) entry which is preliminary data.</text>
</comment>
<dbReference type="GO" id="GO:0005737">
    <property type="term" value="C:cytoplasm"/>
    <property type="evidence" value="ECO:0007669"/>
    <property type="project" value="UniProtKB-SubCell"/>
</dbReference>
<dbReference type="SMART" id="SM00278">
    <property type="entry name" value="HhH1"/>
    <property type="match status" value="2"/>
</dbReference>
<protein>
    <recommendedName>
        <fullName evidence="6">Holliday junction branch migration complex subunit RuvA</fullName>
    </recommendedName>
</protein>
<dbReference type="SUPFAM" id="SSF50249">
    <property type="entry name" value="Nucleic acid-binding proteins"/>
    <property type="match status" value="1"/>
</dbReference>
<dbReference type="Gene3D" id="1.10.8.10">
    <property type="entry name" value="DNA helicase RuvA subunit, C-terminal domain"/>
    <property type="match status" value="1"/>
</dbReference>
<dbReference type="Pfam" id="PF07499">
    <property type="entry name" value="RuvA_C"/>
    <property type="match status" value="1"/>
</dbReference>
<dbReference type="InterPro" id="IPR000085">
    <property type="entry name" value="RuvA"/>
</dbReference>
<keyword evidence="1 6" id="KW-0963">Cytoplasm</keyword>
<dbReference type="GO" id="GO:0009378">
    <property type="term" value="F:four-way junction helicase activity"/>
    <property type="evidence" value="ECO:0007669"/>
    <property type="project" value="InterPro"/>
</dbReference>
<evidence type="ECO:0000256" key="3">
    <source>
        <dbReference type="ARBA" id="ARBA00023125"/>
    </source>
</evidence>
<feature type="domain" description="Helix-hairpin-helix DNA-binding motif class 1" evidence="7">
    <location>
        <begin position="73"/>
        <end position="92"/>
    </location>
</feature>
<dbReference type="InterPro" id="IPR013849">
    <property type="entry name" value="DNA_helicase_Holl-junc_RuvA_I"/>
</dbReference>
<evidence type="ECO:0000256" key="2">
    <source>
        <dbReference type="ARBA" id="ARBA00022763"/>
    </source>
</evidence>
<feature type="domain" description="Helix-hairpin-helix DNA-binding motif class 1" evidence="7">
    <location>
        <begin position="108"/>
        <end position="127"/>
    </location>
</feature>
<dbReference type="InterPro" id="IPR010994">
    <property type="entry name" value="RuvA_2-like"/>
</dbReference>
<dbReference type="InterPro" id="IPR012340">
    <property type="entry name" value="NA-bd_OB-fold"/>
</dbReference>
<dbReference type="GO" id="GO:0005524">
    <property type="term" value="F:ATP binding"/>
    <property type="evidence" value="ECO:0007669"/>
    <property type="project" value="InterPro"/>
</dbReference>